<evidence type="ECO:0000256" key="3">
    <source>
        <dbReference type="PROSITE-ProRule" id="PRU00284"/>
    </source>
</evidence>
<accession>A0A1G7XQT6</accession>
<dbReference type="GO" id="GO:0007165">
    <property type="term" value="P:signal transduction"/>
    <property type="evidence" value="ECO:0007669"/>
    <property type="project" value="UniProtKB-KW"/>
</dbReference>
<dbReference type="SMART" id="SM00283">
    <property type="entry name" value="MA"/>
    <property type="match status" value="1"/>
</dbReference>
<keyword evidence="7" id="KW-1185">Reference proteome</keyword>
<reference evidence="7" key="1">
    <citation type="submission" date="2016-10" db="EMBL/GenBank/DDBJ databases">
        <authorList>
            <person name="Varghese N."/>
            <person name="Submissions S."/>
        </authorList>
    </citation>
    <scope>NUCLEOTIDE SEQUENCE [LARGE SCALE GENOMIC DNA]</scope>
    <source>
        <strain evidence="7">930I</strain>
    </source>
</reference>
<dbReference type="Pfam" id="PF13682">
    <property type="entry name" value="CZB"/>
    <property type="match status" value="1"/>
</dbReference>
<dbReference type="InterPro" id="IPR004089">
    <property type="entry name" value="MCPsignal_dom"/>
</dbReference>
<evidence type="ECO:0000313" key="6">
    <source>
        <dbReference type="EMBL" id="SDG86403.1"/>
    </source>
</evidence>
<evidence type="ECO:0000256" key="4">
    <source>
        <dbReference type="SAM" id="MobiDB-lite"/>
    </source>
</evidence>
<dbReference type="RefSeq" id="WP_092616694.1">
    <property type="nucleotide sequence ID" value="NZ_FNCV01000003.1"/>
</dbReference>
<dbReference type="PRINTS" id="PR00260">
    <property type="entry name" value="CHEMTRNSDUCR"/>
</dbReference>
<dbReference type="STRING" id="83401.SAMN05421742_10361"/>
<dbReference type="GO" id="GO:0016020">
    <property type="term" value="C:membrane"/>
    <property type="evidence" value="ECO:0007669"/>
    <property type="project" value="InterPro"/>
</dbReference>
<dbReference type="InterPro" id="IPR025991">
    <property type="entry name" value="Chemoreceptor_zinc-bind_dom"/>
</dbReference>
<organism evidence="6 7">
    <name type="scientific">Roseospirillum parvum</name>
    <dbReference type="NCBI Taxonomy" id="83401"/>
    <lineage>
        <taxon>Bacteria</taxon>
        <taxon>Pseudomonadati</taxon>
        <taxon>Pseudomonadota</taxon>
        <taxon>Alphaproteobacteria</taxon>
        <taxon>Rhodospirillales</taxon>
        <taxon>Rhodospirillaceae</taxon>
        <taxon>Roseospirillum</taxon>
    </lineage>
</organism>
<dbReference type="AlphaFoldDB" id="A0A1G7XQT6"/>
<feature type="region of interest" description="Disordered" evidence="4">
    <location>
        <begin position="1"/>
        <end position="26"/>
    </location>
</feature>
<sequence length="459" mass="48354">MRFFRKSDPAQSPVEIDPPPTLDLSDSVNPLLEGRYTAVPAGQEEVGRALKKLAVGLEKRGSEGLRGLVQVAIETTEAMSALASLNRDVGEVGRASQAIATAAEEMVVGVREIASSSEAAAGEASEVSAIAREGMGAAGRAEASMEEIAKAVSTAAARVDTLADASAQIGAIVAQIEAIAQQTNLLALNATIEAARAGEAGKGFAVVAGEVKTLANQTAKATEDIRTRINNLRQEMEAIVESMQTGAQAVDQGRAVIGEAGETMRRIGGQVDLVTQRMEDIAGILQQQSAASAEVSESVHKVAAMAENSVTAVGSVCDAMDRAGKVINREVDTTMALGIEAKVVQVAKADHAAYKRNIMETLVGRANATAEGLSDCHSCRLGRWYDSQKDPAVTNDPAFRALAQPHQRFHDLGKATLRDFEAGDLDGALSRLEELDELSRVILQHLDALHTHLRKKHAG</sequence>
<dbReference type="EMBL" id="FNCV01000003">
    <property type="protein sequence ID" value="SDG86403.1"/>
    <property type="molecule type" value="Genomic_DNA"/>
</dbReference>
<dbReference type="OrthoDB" id="4514964at2"/>
<dbReference type="GO" id="GO:0006935">
    <property type="term" value="P:chemotaxis"/>
    <property type="evidence" value="ECO:0007669"/>
    <property type="project" value="InterPro"/>
</dbReference>
<proteinExistence type="inferred from homology"/>
<dbReference type="Proteomes" id="UP000217076">
    <property type="component" value="Unassembled WGS sequence"/>
</dbReference>
<evidence type="ECO:0000313" key="7">
    <source>
        <dbReference type="Proteomes" id="UP000217076"/>
    </source>
</evidence>
<dbReference type="SUPFAM" id="SSF58104">
    <property type="entry name" value="Methyl-accepting chemotaxis protein (MCP) signaling domain"/>
    <property type="match status" value="1"/>
</dbReference>
<dbReference type="CDD" id="cd11386">
    <property type="entry name" value="MCP_signal"/>
    <property type="match status" value="1"/>
</dbReference>
<name>A0A1G7XQT6_9PROT</name>
<feature type="domain" description="Methyl-accepting transducer" evidence="5">
    <location>
        <begin position="67"/>
        <end position="303"/>
    </location>
</feature>
<dbReference type="Pfam" id="PF00015">
    <property type="entry name" value="MCPsignal"/>
    <property type="match status" value="1"/>
</dbReference>
<evidence type="ECO:0000256" key="2">
    <source>
        <dbReference type="ARBA" id="ARBA00029447"/>
    </source>
</evidence>
<comment type="similarity">
    <text evidence="2">Belongs to the methyl-accepting chemotaxis (MCP) protein family.</text>
</comment>
<dbReference type="Gene3D" id="1.10.287.950">
    <property type="entry name" value="Methyl-accepting chemotaxis protein"/>
    <property type="match status" value="1"/>
</dbReference>
<dbReference type="GO" id="GO:0004888">
    <property type="term" value="F:transmembrane signaling receptor activity"/>
    <property type="evidence" value="ECO:0007669"/>
    <property type="project" value="InterPro"/>
</dbReference>
<dbReference type="Gene3D" id="1.20.120.30">
    <property type="entry name" value="Aspartate receptor, ligand-binding domain"/>
    <property type="match status" value="1"/>
</dbReference>
<dbReference type="InterPro" id="IPR004090">
    <property type="entry name" value="Chemotax_Me-accpt_rcpt"/>
</dbReference>
<protein>
    <submittedName>
        <fullName evidence="6">Methyl-accepting chemotaxis protein</fullName>
    </submittedName>
</protein>
<dbReference type="PROSITE" id="PS50111">
    <property type="entry name" value="CHEMOTAXIS_TRANSDUC_2"/>
    <property type="match status" value="1"/>
</dbReference>
<dbReference type="PANTHER" id="PTHR32089">
    <property type="entry name" value="METHYL-ACCEPTING CHEMOTAXIS PROTEIN MCPB"/>
    <property type="match status" value="1"/>
</dbReference>
<keyword evidence="1 3" id="KW-0807">Transducer</keyword>
<dbReference type="PANTHER" id="PTHR32089:SF112">
    <property type="entry name" value="LYSOZYME-LIKE PROTEIN-RELATED"/>
    <property type="match status" value="1"/>
</dbReference>
<evidence type="ECO:0000259" key="5">
    <source>
        <dbReference type="PROSITE" id="PS50111"/>
    </source>
</evidence>
<evidence type="ECO:0000256" key="1">
    <source>
        <dbReference type="ARBA" id="ARBA00023224"/>
    </source>
</evidence>
<gene>
    <name evidence="6" type="ORF">SAMN05421742_10361</name>
</gene>